<dbReference type="RefSeq" id="WP_002700595.1">
    <property type="nucleotide sequence ID" value="NZ_AAWS01000032.1"/>
</dbReference>
<dbReference type="EMBL" id="AAWS01000032">
    <property type="protein sequence ID" value="EAY26602.1"/>
    <property type="molecule type" value="Genomic_DNA"/>
</dbReference>
<dbReference type="InterPro" id="IPR011990">
    <property type="entry name" value="TPR-like_helical_dom_sf"/>
</dbReference>
<dbReference type="InterPro" id="IPR019734">
    <property type="entry name" value="TPR_rpt"/>
</dbReference>
<feature type="repeat" description="TPR" evidence="1">
    <location>
        <begin position="288"/>
        <end position="321"/>
    </location>
</feature>
<dbReference type="SMART" id="SM00028">
    <property type="entry name" value="TPR"/>
    <property type="match status" value="7"/>
</dbReference>
<keyword evidence="5" id="KW-1185">Reference proteome</keyword>
<dbReference type="Pfam" id="PF13424">
    <property type="entry name" value="TPR_12"/>
    <property type="match status" value="1"/>
</dbReference>
<evidence type="ECO:0000313" key="4">
    <source>
        <dbReference type="EMBL" id="EAY26602.1"/>
    </source>
</evidence>
<evidence type="ECO:0000313" key="5">
    <source>
        <dbReference type="Proteomes" id="UP000004095"/>
    </source>
</evidence>
<feature type="repeat" description="TPR" evidence="1">
    <location>
        <begin position="328"/>
        <end position="361"/>
    </location>
</feature>
<dbReference type="SMART" id="SM00331">
    <property type="entry name" value="PP2C_SIG"/>
    <property type="match status" value="1"/>
</dbReference>
<dbReference type="Gene3D" id="3.60.40.10">
    <property type="entry name" value="PPM-type phosphatase domain"/>
    <property type="match status" value="1"/>
</dbReference>
<keyword evidence="2" id="KW-0812">Transmembrane</keyword>
<evidence type="ECO:0000256" key="2">
    <source>
        <dbReference type="SAM" id="Phobius"/>
    </source>
</evidence>
<evidence type="ECO:0000259" key="3">
    <source>
        <dbReference type="SMART" id="SM00331"/>
    </source>
</evidence>
<name>A1ZSM2_MICM2</name>
<dbReference type="PANTHER" id="PTHR10098">
    <property type="entry name" value="RAPSYN-RELATED"/>
    <property type="match status" value="1"/>
</dbReference>
<proteinExistence type="predicted"/>
<dbReference type="eggNOG" id="COG2208">
    <property type="taxonomic scope" value="Bacteria"/>
</dbReference>
<gene>
    <name evidence="4" type="ORF">M23134_06131</name>
</gene>
<keyword evidence="2" id="KW-0472">Membrane</keyword>
<feature type="domain" description="PPM-type phosphatase" evidence="3">
    <location>
        <begin position="547"/>
        <end position="771"/>
    </location>
</feature>
<keyword evidence="1" id="KW-0802">TPR repeat</keyword>
<dbReference type="AlphaFoldDB" id="A1ZSM2"/>
<keyword evidence="4" id="KW-0808">Transferase</keyword>
<dbReference type="InterPro" id="IPR001932">
    <property type="entry name" value="PPM-type_phosphatase-like_dom"/>
</dbReference>
<feature type="transmembrane region" description="Helical" evidence="2">
    <location>
        <begin position="452"/>
        <end position="470"/>
    </location>
</feature>
<keyword evidence="4" id="KW-0723">Serine/threonine-protein kinase</keyword>
<accession>A1ZSM2</accession>
<comment type="caution">
    <text evidence="4">The sequence shown here is derived from an EMBL/GenBank/DDBJ whole genome shotgun (WGS) entry which is preliminary data.</text>
</comment>
<dbReference type="Proteomes" id="UP000004095">
    <property type="component" value="Unassembled WGS sequence"/>
</dbReference>
<dbReference type="Pfam" id="PF07228">
    <property type="entry name" value="SpoIIE"/>
    <property type="match status" value="1"/>
</dbReference>
<feature type="repeat" description="TPR" evidence="1">
    <location>
        <begin position="168"/>
        <end position="201"/>
    </location>
</feature>
<dbReference type="OrthoDB" id="1119265at2"/>
<dbReference type="PROSITE" id="PS50005">
    <property type="entry name" value="TPR"/>
    <property type="match status" value="3"/>
</dbReference>
<dbReference type="Pfam" id="PF13181">
    <property type="entry name" value="TPR_8"/>
    <property type="match status" value="3"/>
</dbReference>
<sequence>MYIKITYTTIVFLLLGILISKKTIAQNQAFIDSLKQILSTYISEKERVEVYNQIAWHYRRQDHTKAIQYSKKMLTLSGKINYPIGTCDAYYHLGVIKMIQTKYDKAFFIARKMLQLSKKIAYLKGQGNAYNLLSALSWHRDDYAGMIKFGKKSLKIRQQIDDKEGVAIIYRGILGTVYEKQGNYPKALEYFHKSLKVSEEMKNTKLIGFCYHRIATLHITMKRFSQAIPFLKKALVIARQTGDSSNKASVYIHLGNAYVGQKHYQKGIDCYEKSKKILLKIDEAVGLVESYLSIGKAYLKLGKYKKALYEIQQANQIVQKKSMRSYLPQTYVMLGSIYYYLKKYTKAAVLLKQGLKLAKKSKNPIVMQNAAKYLALTYHDTKQFEKAYNKQVLLKYISDSLFNKNNAKKMAQIEASYTFGKKEDSLNRAQENERLVFEEEKKRHKLIQRDTYLGLTLAFVLVAIMSFFYWEKRKNNRKLNDVNKKLKYFNEELHMQQEEILTQRDAIEDQNKLLNKKNLHINQSIQAAKLIQEAMLPFKERMQQTLQEHFVIYQPKDIVSGDFYWLEKTGEKIILGAFDCTGHGVPGAFMSLVGVTLLNEIVQAKKITTPSGILNQLRVEVQKALRQEQTGDRNGMDAAVMCLEPAVNNQTKVTFAGAKRPLWYIEPSDNELKTIKGCAVSIGVLYEDNRQIKTHEVICTKNTLLYIGSDGFTDQNNVKRKKFSRKRLCKILHENKSVPMYQQKKALEKALQEHMVGTEQRDDILLIGLKIV</sequence>
<keyword evidence="4" id="KW-0418">Kinase</keyword>
<organism evidence="4 5">
    <name type="scientific">Microscilla marina ATCC 23134</name>
    <dbReference type="NCBI Taxonomy" id="313606"/>
    <lineage>
        <taxon>Bacteria</taxon>
        <taxon>Pseudomonadati</taxon>
        <taxon>Bacteroidota</taxon>
        <taxon>Cytophagia</taxon>
        <taxon>Cytophagales</taxon>
        <taxon>Microscillaceae</taxon>
        <taxon>Microscilla</taxon>
    </lineage>
</organism>
<reference evidence="4 5" key="1">
    <citation type="submission" date="2007-01" db="EMBL/GenBank/DDBJ databases">
        <authorList>
            <person name="Haygood M."/>
            <person name="Podell S."/>
            <person name="Anderson C."/>
            <person name="Hopkinson B."/>
            <person name="Roe K."/>
            <person name="Barbeau K."/>
            <person name="Gaasterland T."/>
            <person name="Ferriera S."/>
            <person name="Johnson J."/>
            <person name="Kravitz S."/>
            <person name="Beeson K."/>
            <person name="Sutton G."/>
            <person name="Rogers Y.-H."/>
            <person name="Friedman R."/>
            <person name="Frazier M."/>
            <person name="Venter J.C."/>
        </authorList>
    </citation>
    <scope>NUCLEOTIDE SEQUENCE [LARGE SCALE GENOMIC DNA]</scope>
    <source>
        <strain evidence="4 5">ATCC 23134</strain>
    </source>
</reference>
<dbReference type="InterPro" id="IPR036457">
    <property type="entry name" value="PPM-type-like_dom_sf"/>
</dbReference>
<dbReference type="Gene3D" id="1.25.40.10">
    <property type="entry name" value="Tetratricopeptide repeat domain"/>
    <property type="match status" value="2"/>
</dbReference>
<dbReference type="SUPFAM" id="SSF48452">
    <property type="entry name" value="TPR-like"/>
    <property type="match status" value="3"/>
</dbReference>
<dbReference type="GO" id="GO:0004674">
    <property type="term" value="F:protein serine/threonine kinase activity"/>
    <property type="evidence" value="ECO:0007669"/>
    <property type="project" value="UniProtKB-KW"/>
</dbReference>
<dbReference type="eggNOG" id="COG0457">
    <property type="taxonomic scope" value="Bacteria"/>
</dbReference>
<protein>
    <submittedName>
        <fullName evidence="4">Serine/threonine protein kinases</fullName>
    </submittedName>
</protein>
<keyword evidence="2" id="KW-1133">Transmembrane helix</keyword>
<evidence type="ECO:0000256" key="1">
    <source>
        <dbReference type="PROSITE-ProRule" id="PRU00339"/>
    </source>
</evidence>